<dbReference type="Pfam" id="PF00005">
    <property type="entry name" value="ABC_tran"/>
    <property type="match status" value="1"/>
</dbReference>
<evidence type="ECO:0000256" key="1">
    <source>
        <dbReference type="ARBA" id="ARBA00022448"/>
    </source>
</evidence>
<organism evidence="5 6">
    <name type="scientific">Candidatus Raskinella chloraquaticus</name>
    <dbReference type="NCBI Taxonomy" id="1951219"/>
    <lineage>
        <taxon>Bacteria</taxon>
        <taxon>Pseudomonadati</taxon>
        <taxon>Pseudomonadota</taxon>
        <taxon>Alphaproteobacteria</taxon>
        <taxon>Hyphomicrobiales</taxon>
        <taxon>Phreatobacteraceae</taxon>
        <taxon>Candidatus Raskinella</taxon>
    </lineage>
</organism>
<keyword evidence="1" id="KW-0813">Transport</keyword>
<dbReference type="RefSeq" id="WP_376801898.1">
    <property type="nucleotide sequence ID" value="NZ_DBNB01000003.1"/>
</dbReference>
<dbReference type="GO" id="GO:0005524">
    <property type="term" value="F:ATP binding"/>
    <property type="evidence" value="ECO:0007669"/>
    <property type="project" value="UniProtKB-KW"/>
</dbReference>
<dbReference type="InterPro" id="IPR027417">
    <property type="entry name" value="P-loop_NTPase"/>
</dbReference>
<evidence type="ECO:0000259" key="4">
    <source>
        <dbReference type="PROSITE" id="PS50893"/>
    </source>
</evidence>
<dbReference type="SUPFAM" id="SSF52540">
    <property type="entry name" value="P-loop containing nucleoside triphosphate hydrolases"/>
    <property type="match status" value="1"/>
</dbReference>
<feature type="domain" description="ABC transporter" evidence="4">
    <location>
        <begin position="6"/>
        <end position="247"/>
    </location>
</feature>
<dbReference type="InterPro" id="IPR003593">
    <property type="entry name" value="AAA+_ATPase"/>
</dbReference>
<dbReference type="Pfam" id="PF12399">
    <property type="entry name" value="BCA_ABC_TP_C"/>
    <property type="match status" value="1"/>
</dbReference>
<evidence type="ECO:0000313" key="5">
    <source>
        <dbReference type="EMBL" id="OQW51049.1"/>
    </source>
</evidence>
<protein>
    <submittedName>
        <fullName evidence="5">ABC transporter ATP-binding protein</fullName>
    </submittedName>
</protein>
<evidence type="ECO:0000256" key="3">
    <source>
        <dbReference type="ARBA" id="ARBA00022840"/>
    </source>
</evidence>
<name>A0A1W9HUC2_9HYPH</name>
<dbReference type="SMART" id="SM00382">
    <property type="entry name" value="AAA"/>
    <property type="match status" value="1"/>
</dbReference>
<dbReference type="Proteomes" id="UP000192872">
    <property type="component" value="Unassembled WGS sequence"/>
</dbReference>
<dbReference type="PANTHER" id="PTHR45772">
    <property type="entry name" value="CONSERVED COMPONENT OF ABC TRANSPORTER FOR NATURAL AMINO ACIDS-RELATED"/>
    <property type="match status" value="1"/>
</dbReference>
<keyword evidence="2" id="KW-0547">Nucleotide-binding</keyword>
<evidence type="ECO:0000313" key="6">
    <source>
        <dbReference type="Proteomes" id="UP000192872"/>
    </source>
</evidence>
<keyword evidence="3 5" id="KW-0067">ATP-binding</keyword>
<dbReference type="GO" id="GO:0005886">
    <property type="term" value="C:plasma membrane"/>
    <property type="evidence" value="ECO:0007669"/>
    <property type="project" value="TreeGrafter"/>
</dbReference>
<proteinExistence type="predicted"/>
<dbReference type="GO" id="GO:0016887">
    <property type="term" value="F:ATP hydrolysis activity"/>
    <property type="evidence" value="ECO:0007669"/>
    <property type="project" value="InterPro"/>
</dbReference>
<evidence type="ECO:0000256" key="2">
    <source>
        <dbReference type="ARBA" id="ARBA00022741"/>
    </source>
</evidence>
<sequence length="250" mass="26181">MADIVLSARHLTKRFGGLIAVSDVSIDVHRDEIHAVIGPNGAGKSTLVNLLSGEITPGDGSVHLAGEDMTARSPDQRARAGLGRSYQKTTIFPDVSVFANARLAAQARSPKALRFFGDASRDPVINAHATAALSEAGIAAHADTPARHLSHGGQRQLEIAMVLATAPSILLLDEPLAGMGPAEAQDMIALVSRLRNGRGILLVEHDMDAVFALADRLTVMADGHVIATGTPAQVRADPAVRVAYLGEDCL</sequence>
<dbReference type="InterPro" id="IPR032823">
    <property type="entry name" value="BCA_ABC_TP_C"/>
</dbReference>
<dbReference type="Gene3D" id="3.40.50.300">
    <property type="entry name" value="P-loop containing nucleotide triphosphate hydrolases"/>
    <property type="match status" value="1"/>
</dbReference>
<dbReference type="STRING" id="1827387.A4S15_12565"/>
<reference evidence="5 6" key="1">
    <citation type="journal article" date="2017" name="Water Res.">
        <title>Comammox in drinking water systems.</title>
        <authorList>
            <person name="Wang Y."/>
            <person name="Ma L."/>
            <person name="Mao Y."/>
            <person name="Jiang X."/>
            <person name="Xia Y."/>
            <person name="Yu K."/>
            <person name="Li B."/>
            <person name="Zhang T."/>
        </authorList>
    </citation>
    <scope>NUCLEOTIDE SEQUENCE [LARGE SCALE GENOMIC DNA]</scope>
    <source>
        <strain evidence="5">SG_bin8</strain>
    </source>
</reference>
<dbReference type="CDD" id="cd03219">
    <property type="entry name" value="ABC_Mj1267_LivG_branched"/>
    <property type="match status" value="1"/>
</dbReference>
<dbReference type="PROSITE" id="PS50893">
    <property type="entry name" value="ABC_TRANSPORTER_2"/>
    <property type="match status" value="1"/>
</dbReference>
<dbReference type="InterPro" id="IPR051120">
    <property type="entry name" value="ABC_AA/LPS_Transport"/>
</dbReference>
<dbReference type="PANTHER" id="PTHR45772:SF9">
    <property type="entry name" value="CONSERVED COMPONENT OF ABC TRANSPORTER FOR NATURAL AMINO ACIDS"/>
    <property type="match status" value="1"/>
</dbReference>
<dbReference type="EMBL" id="LWDL01000022">
    <property type="protein sequence ID" value="OQW51049.1"/>
    <property type="molecule type" value="Genomic_DNA"/>
</dbReference>
<dbReference type="AlphaFoldDB" id="A0A1W9HUC2"/>
<dbReference type="InterPro" id="IPR003439">
    <property type="entry name" value="ABC_transporter-like_ATP-bd"/>
</dbReference>
<gene>
    <name evidence="5" type="ORF">A4S15_12565</name>
</gene>
<comment type="caution">
    <text evidence="5">The sequence shown here is derived from an EMBL/GenBank/DDBJ whole genome shotgun (WGS) entry which is preliminary data.</text>
</comment>
<accession>A0A1W9HUC2</accession>